<dbReference type="RefSeq" id="WP_132127874.1">
    <property type="nucleotide sequence ID" value="NZ_CP042432.1"/>
</dbReference>
<evidence type="ECO:0000256" key="2">
    <source>
        <dbReference type="ARBA" id="ARBA00022475"/>
    </source>
</evidence>
<comment type="caution">
    <text evidence="10">Lacks conserved residue(s) required for the propagation of feature annotation.</text>
</comment>
<dbReference type="InterPro" id="IPR034701">
    <property type="entry name" value="CdaA"/>
</dbReference>
<feature type="transmembrane region" description="Helical" evidence="10">
    <location>
        <begin position="37"/>
        <end position="55"/>
    </location>
</feature>
<feature type="transmembrane region" description="Helical" evidence="10">
    <location>
        <begin position="61"/>
        <end position="82"/>
    </location>
</feature>
<dbReference type="Pfam" id="PF02457">
    <property type="entry name" value="DAC"/>
    <property type="match status" value="1"/>
</dbReference>
<dbReference type="NCBIfam" id="TIGR00159">
    <property type="entry name" value="diadenylate cyclase CdaA"/>
    <property type="match status" value="1"/>
</dbReference>
<dbReference type="EC" id="2.7.7.85" evidence="10"/>
<evidence type="ECO:0000256" key="7">
    <source>
        <dbReference type="ARBA" id="ARBA00022840"/>
    </source>
</evidence>
<accession>A0A4R3L0L0</accession>
<dbReference type="PROSITE" id="PS51794">
    <property type="entry name" value="DAC"/>
    <property type="match status" value="1"/>
</dbReference>
<evidence type="ECO:0000256" key="5">
    <source>
        <dbReference type="ARBA" id="ARBA00022695"/>
    </source>
</evidence>
<keyword evidence="9 10" id="KW-0472">Membrane</keyword>
<evidence type="ECO:0000256" key="9">
    <source>
        <dbReference type="ARBA" id="ARBA00023136"/>
    </source>
</evidence>
<dbReference type="OrthoDB" id="9807385at2"/>
<dbReference type="InterPro" id="IPR003390">
    <property type="entry name" value="DNA_integrity_scan_DisA_N"/>
</dbReference>
<gene>
    <name evidence="10" type="primary">dacA</name>
    <name evidence="12" type="ORF">EDD80_101651</name>
</gene>
<comment type="caution">
    <text evidence="12">The sequence shown here is derived from an EMBL/GenBank/DDBJ whole genome shotgun (WGS) entry which is preliminary data.</text>
</comment>
<feature type="transmembrane region" description="Helical" evidence="10">
    <location>
        <begin position="12"/>
        <end position="30"/>
    </location>
</feature>
<dbReference type="HAMAP" id="MF_01499">
    <property type="entry name" value="DacA"/>
    <property type="match status" value="1"/>
</dbReference>
<reference evidence="12 13" key="1">
    <citation type="submission" date="2019-03" db="EMBL/GenBank/DDBJ databases">
        <title>Genomic Encyclopedia of Type Strains, Phase IV (KMG-IV): sequencing the most valuable type-strain genomes for metagenomic binning, comparative biology and taxonomic classification.</title>
        <authorList>
            <person name="Goeker M."/>
        </authorList>
    </citation>
    <scope>NUCLEOTIDE SEQUENCE [LARGE SCALE GENOMIC DNA]</scope>
    <source>
        <strain evidence="12 13">DSM 21100</strain>
    </source>
</reference>
<evidence type="ECO:0000256" key="8">
    <source>
        <dbReference type="ARBA" id="ARBA00022989"/>
    </source>
</evidence>
<evidence type="ECO:0000256" key="4">
    <source>
        <dbReference type="ARBA" id="ARBA00022692"/>
    </source>
</evidence>
<dbReference type="InterPro" id="IPR045585">
    <property type="entry name" value="CdaA_N"/>
</dbReference>
<keyword evidence="8 10" id="KW-1133">Transmembrane helix</keyword>
<dbReference type="EMBL" id="SMAD01000001">
    <property type="protein sequence ID" value="TCS90450.1"/>
    <property type="molecule type" value="Genomic_DNA"/>
</dbReference>
<dbReference type="Pfam" id="PF19293">
    <property type="entry name" value="CdaA_N"/>
    <property type="match status" value="1"/>
</dbReference>
<dbReference type="SUPFAM" id="SSF143597">
    <property type="entry name" value="YojJ-like"/>
    <property type="match status" value="1"/>
</dbReference>
<keyword evidence="13" id="KW-1185">Reference proteome</keyword>
<sequence length="264" mass="29384">MEPAGDLFSGFGIFDVIDILLVAFLIYLFFSLVRGTIAVNILIGLFLIFLFYLLVRALEMRLMTGIFDKVASVGVIALIIVFQEEIRRFLLMIGRNSLLNRNKGWLRFVFGQKTLEGVNYDKIKPIIEACRSMKNTKTGALIVFARNIDGQDFFNNGEILNAALSKRLLETIFSKNGPLHDGAVVIADSQVVSASCVLPLTSNTELPPRLGLRHRAAIGITEVSDSSAIVISEETGEVSYAKYGRIRTNISLLELEKFLQRDMS</sequence>
<dbReference type="GO" id="GO:0004016">
    <property type="term" value="F:adenylate cyclase activity"/>
    <property type="evidence" value="ECO:0007669"/>
    <property type="project" value="UniProtKB-UniRule"/>
</dbReference>
<evidence type="ECO:0000259" key="11">
    <source>
        <dbReference type="PROSITE" id="PS51794"/>
    </source>
</evidence>
<evidence type="ECO:0000256" key="3">
    <source>
        <dbReference type="ARBA" id="ARBA00022679"/>
    </source>
</evidence>
<feature type="domain" description="DAC" evidence="11">
    <location>
        <begin position="83"/>
        <end position="252"/>
    </location>
</feature>
<evidence type="ECO:0000313" key="13">
    <source>
        <dbReference type="Proteomes" id="UP000295807"/>
    </source>
</evidence>
<keyword evidence="6 10" id="KW-0547">Nucleotide-binding</keyword>
<comment type="catalytic activity">
    <reaction evidence="1 10">
        <text>2 ATP = 3',3'-c-di-AMP + 2 diphosphate</text>
        <dbReference type="Rhea" id="RHEA:35655"/>
        <dbReference type="ChEBI" id="CHEBI:30616"/>
        <dbReference type="ChEBI" id="CHEBI:33019"/>
        <dbReference type="ChEBI" id="CHEBI:71500"/>
        <dbReference type="EC" id="2.7.7.85"/>
    </reaction>
</comment>
<keyword evidence="7 10" id="KW-0067">ATP-binding</keyword>
<dbReference type="InterPro" id="IPR014046">
    <property type="entry name" value="C-di-AMP_synthase"/>
</dbReference>
<organism evidence="12 13">
    <name type="scientific">Anseongella ginsenosidimutans</name>
    <dbReference type="NCBI Taxonomy" id="496056"/>
    <lineage>
        <taxon>Bacteria</taxon>
        <taxon>Pseudomonadati</taxon>
        <taxon>Bacteroidota</taxon>
        <taxon>Sphingobacteriia</taxon>
        <taxon>Sphingobacteriales</taxon>
        <taxon>Sphingobacteriaceae</taxon>
        <taxon>Anseongella</taxon>
    </lineage>
</organism>
<dbReference type="GO" id="GO:0005524">
    <property type="term" value="F:ATP binding"/>
    <property type="evidence" value="ECO:0007669"/>
    <property type="project" value="UniProtKB-UniRule"/>
</dbReference>
<dbReference type="PANTHER" id="PTHR34185:SF1">
    <property type="entry name" value="DIADENYLATE CYCLASE"/>
    <property type="match status" value="1"/>
</dbReference>
<keyword evidence="2 10" id="KW-1003">Cell membrane</keyword>
<keyword evidence="3 10" id="KW-0808">Transferase</keyword>
<dbReference type="AlphaFoldDB" id="A0A4R3L0L0"/>
<dbReference type="InterPro" id="IPR036888">
    <property type="entry name" value="DNA_integrity_DisA_N_sf"/>
</dbReference>
<comment type="function">
    <text evidence="10">Catalyzes the condensation of 2 ATP molecules into cyclic di-AMP (c-di-AMP), a second messenger used to regulate differing processes in different bacteria.</text>
</comment>
<dbReference type="InterPro" id="IPR050338">
    <property type="entry name" value="DisA"/>
</dbReference>
<dbReference type="PIRSF" id="PIRSF004793">
    <property type="entry name" value="UCP004793"/>
    <property type="match status" value="1"/>
</dbReference>
<dbReference type="GO" id="GO:0106408">
    <property type="term" value="F:diadenylate cyclase activity"/>
    <property type="evidence" value="ECO:0007669"/>
    <property type="project" value="UniProtKB-EC"/>
</dbReference>
<evidence type="ECO:0000256" key="6">
    <source>
        <dbReference type="ARBA" id="ARBA00022741"/>
    </source>
</evidence>
<name>A0A4R3L0L0_9SPHI</name>
<evidence type="ECO:0000256" key="1">
    <source>
        <dbReference type="ARBA" id="ARBA00000877"/>
    </source>
</evidence>
<dbReference type="Gene3D" id="3.40.1700.10">
    <property type="entry name" value="DNA integrity scanning protein, DisA, N-terminal domain"/>
    <property type="match status" value="1"/>
</dbReference>
<keyword evidence="4 10" id="KW-0812">Transmembrane</keyword>
<dbReference type="GO" id="GO:0006171">
    <property type="term" value="P:cAMP biosynthetic process"/>
    <property type="evidence" value="ECO:0007669"/>
    <property type="project" value="InterPro"/>
</dbReference>
<evidence type="ECO:0000313" key="12">
    <source>
        <dbReference type="EMBL" id="TCS90450.1"/>
    </source>
</evidence>
<comment type="similarity">
    <text evidence="10">Belongs to the adenylate cyclase family. DacA/CdaA subfamily.</text>
</comment>
<comment type="subunit">
    <text evidence="10">Probably a homodimer.</text>
</comment>
<dbReference type="Proteomes" id="UP000295807">
    <property type="component" value="Unassembled WGS sequence"/>
</dbReference>
<protein>
    <recommendedName>
        <fullName evidence="10">Diadenylate cyclase</fullName>
        <shortName evidence="10">DAC</shortName>
        <ecNumber evidence="10">2.7.7.85</ecNumber>
    </recommendedName>
    <alternativeName>
        <fullName evidence="10">Cyclic-di-AMP synthase</fullName>
        <shortName evidence="10">c-di-AMP synthase</shortName>
    </alternativeName>
</protein>
<proteinExistence type="inferred from homology"/>
<evidence type="ECO:0000256" key="10">
    <source>
        <dbReference type="HAMAP-Rule" id="MF_01499"/>
    </source>
</evidence>
<dbReference type="PANTHER" id="PTHR34185">
    <property type="entry name" value="DIADENYLATE CYCLASE"/>
    <property type="match status" value="1"/>
</dbReference>
<keyword evidence="5 10" id="KW-0548">Nucleotidyltransferase</keyword>